<comment type="cofactor">
    <cofactor evidence="1">
        <name>[4Fe-4S] cluster</name>
        <dbReference type="ChEBI" id="CHEBI:49883"/>
    </cofactor>
</comment>
<evidence type="ECO:0000259" key="10">
    <source>
        <dbReference type="Pfam" id="PF01883"/>
    </source>
</evidence>
<feature type="binding site" evidence="9">
    <location>
        <begin position="118"/>
        <end position="125"/>
    </location>
    <ligand>
        <name>ATP</name>
        <dbReference type="ChEBI" id="CHEBI:30616"/>
    </ligand>
</feature>
<evidence type="ECO:0000256" key="4">
    <source>
        <dbReference type="ARBA" id="ARBA00022741"/>
    </source>
</evidence>
<dbReference type="InterPro" id="IPR002744">
    <property type="entry name" value="MIP18-like"/>
</dbReference>
<dbReference type="AlphaFoldDB" id="A0A502FFP7"/>
<dbReference type="SUPFAM" id="SSF117916">
    <property type="entry name" value="Fe-S cluster assembly (FSCA) domain-like"/>
    <property type="match status" value="1"/>
</dbReference>
<keyword evidence="5 9" id="KW-0067">ATP-binding</keyword>
<dbReference type="Gene3D" id="3.30.300.130">
    <property type="entry name" value="Fe-S cluster assembly (FSCA)"/>
    <property type="match status" value="1"/>
</dbReference>
<keyword evidence="9" id="KW-0378">Hydrolase</keyword>
<dbReference type="OrthoDB" id="9809679at2"/>
<dbReference type="InterPro" id="IPR034904">
    <property type="entry name" value="FSCA_dom_sf"/>
</dbReference>
<dbReference type="GO" id="GO:0005524">
    <property type="term" value="F:ATP binding"/>
    <property type="evidence" value="ECO:0007669"/>
    <property type="project" value="UniProtKB-UniRule"/>
</dbReference>
<name>A0A502FFP7_9PROT</name>
<reference evidence="11 12" key="1">
    <citation type="journal article" date="2019" name="Environ. Microbiol.">
        <title>Species interactions and distinct microbial communities in high Arctic permafrost affected cryosols are associated with the CH4 and CO2 gas fluxes.</title>
        <authorList>
            <person name="Altshuler I."/>
            <person name="Hamel J."/>
            <person name="Turney S."/>
            <person name="Magnuson E."/>
            <person name="Levesque R."/>
            <person name="Greer C."/>
            <person name="Whyte L.G."/>
        </authorList>
    </citation>
    <scope>NUCLEOTIDE SEQUENCE [LARGE SCALE GENOMIC DNA]</scope>
    <source>
        <strain evidence="11 12">S9.3B</strain>
    </source>
</reference>
<evidence type="ECO:0000256" key="5">
    <source>
        <dbReference type="ARBA" id="ARBA00022840"/>
    </source>
</evidence>
<dbReference type="Gene3D" id="3.40.50.300">
    <property type="entry name" value="P-loop containing nucleotide triphosphate hydrolases"/>
    <property type="match status" value="1"/>
</dbReference>
<dbReference type="InterPro" id="IPR033756">
    <property type="entry name" value="YlxH/NBP35"/>
</dbReference>
<keyword evidence="3 9" id="KW-0479">Metal-binding</keyword>
<dbReference type="PANTHER" id="PTHR42961:SF2">
    <property type="entry name" value="IRON-SULFUR PROTEIN NUBPL"/>
    <property type="match status" value="1"/>
</dbReference>
<evidence type="ECO:0000256" key="1">
    <source>
        <dbReference type="ARBA" id="ARBA00001966"/>
    </source>
</evidence>
<dbReference type="InterPro" id="IPR019591">
    <property type="entry name" value="Mrp/NBP35_ATP-bd"/>
</dbReference>
<dbReference type="FunFam" id="3.40.50.300:FF:000709">
    <property type="entry name" value="Iron-sulfur protein NUBPL isoform X1"/>
    <property type="match status" value="1"/>
</dbReference>
<evidence type="ECO:0000256" key="9">
    <source>
        <dbReference type="HAMAP-Rule" id="MF_02040"/>
    </source>
</evidence>
<keyword evidence="7 9" id="KW-0408">Iron</keyword>
<dbReference type="HAMAP" id="MF_02040">
    <property type="entry name" value="Mrp_NBP35"/>
    <property type="match status" value="1"/>
</dbReference>
<comment type="subunit">
    <text evidence="9">Homodimer.</text>
</comment>
<evidence type="ECO:0000256" key="7">
    <source>
        <dbReference type="ARBA" id="ARBA00023004"/>
    </source>
</evidence>
<comment type="function">
    <text evidence="9">Binds and transfers iron-sulfur (Fe-S) clusters to target apoproteins. Can hydrolyze ATP.</text>
</comment>
<proteinExistence type="inferred from homology"/>
<evidence type="ECO:0000313" key="12">
    <source>
        <dbReference type="Proteomes" id="UP000317078"/>
    </source>
</evidence>
<dbReference type="GO" id="GO:0016887">
    <property type="term" value="F:ATP hydrolysis activity"/>
    <property type="evidence" value="ECO:0007669"/>
    <property type="project" value="UniProtKB-UniRule"/>
</dbReference>
<dbReference type="GO" id="GO:0032981">
    <property type="term" value="P:mitochondrial respiratory chain complex I assembly"/>
    <property type="evidence" value="ECO:0007669"/>
    <property type="project" value="UniProtKB-ARBA"/>
</dbReference>
<gene>
    <name evidence="11" type="ORF">EAH89_23010</name>
</gene>
<evidence type="ECO:0000256" key="6">
    <source>
        <dbReference type="ARBA" id="ARBA00022946"/>
    </source>
</evidence>
<evidence type="ECO:0000256" key="2">
    <source>
        <dbReference type="ARBA" id="ARBA00022485"/>
    </source>
</evidence>
<comment type="caution">
    <text evidence="11">The sequence shown here is derived from an EMBL/GenBank/DDBJ whole genome shotgun (WGS) entry which is preliminary data.</text>
</comment>
<dbReference type="RefSeq" id="WP_140886080.1">
    <property type="nucleotide sequence ID" value="NZ_RCZP01000033.1"/>
</dbReference>
<dbReference type="GO" id="GO:0016226">
    <property type="term" value="P:iron-sulfur cluster assembly"/>
    <property type="evidence" value="ECO:0007669"/>
    <property type="project" value="InterPro"/>
</dbReference>
<feature type="domain" description="MIP18 family-like" evidence="10">
    <location>
        <begin position="6"/>
        <end position="77"/>
    </location>
</feature>
<dbReference type="InterPro" id="IPR044304">
    <property type="entry name" value="NUBPL-like"/>
</dbReference>
<dbReference type="CDD" id="cd02037">
    <property type="entry name" value="Mrp_NBP35"/>
    <property type="match status" value="1"/>
</dbReference>
<dbReference type="InterPro" id="IPR027417">
    <property type="entry name" value="P-loop_NTPase"/>
</dbReference>
<protein>
    <recommendedName>
        <fullName evidence="9">Iron-sulfur cluster carrier protein</fullName>
    </recommendedName>
</protein>
<keyword evidence="4 9" id="KW-0547">Nucleotide-binding</keyword>
<dbReference type="PANTHER" id="PTHR42961">
    <property type="entry name" value="IRON-SULFUR PROTEIN NUBPL"/>
    <property type="match status" value="1"/>
</dbReference>
<evidence type="ECO:0000313" key="11">
    <source>
        <dbReference type="EMBL" id="TPG48169.1"/>
    </source>
</evidence>
<accession>A0A502FFP7</accession>
<dbReference type="SUPFAM" id="SSF52540">
    <property type="entry name" value="P-loop containing nucleoside triphosphate hydrolases"/>
    <property type="match status" value="1"/>
</dbReference>
<dbReference type="EMBL" id="RCZP01000033">
    <property type="protein sequence ID" value="TPG48169.1"/>
    <property type="molecule type" value="Genomic_DNA"/>
</dbReference>
<comment type="similarity">
    <text evidence="9">Belongs to the Mrp/NBP35 ATP-binding proteins family.</text>
</comment>
<dbReference type="GO" id="GO:0051539">
    <property type="term" value="F:4 iron, 4 sulfur cluster binding"/>
    <property type="evidence" value="ECO:0007669"/>
    <property type="project" value="UniProtKB-KW"/>
</dbReference>
<keyword evidence="2" id="KW-0004">4Fe-4S</keyword>
<keyword evidence="8 9" id="KW-0411">Iron-sulfur</keyword>
<keyword evidence="12" id="KW-1185">Reference proteome</keyword>
<evidence type="ECO:0000256" key="3">
    <source>
        <dbReference type="ARBA" id="ARBA00022723"/>
    </source>
</evidence>
<sequence length="368" mass="38023">MVSGLEAAVRAALAGVRDPASGRDVVSAGLLGGVAVRDGMVQVEVSVPRERARAMEPLRAAVEAAVRKVPGVLSASVVLTAHREAAPAPAAAPPAAGGRPAAAMLLQEVGAVIAVASGKGGVGKSTTAVNLAVALAGKGLRVGLLDADVYGPSLPQMLGTHEKPRTAEGRILPIERWGLKAMSIGFLVDQETPMVWRGPMVMGALEQMMSGVEWGALDAMVVDMPPGTGDTQLTMSQRVALRGAVIVSTPQDVALLDARRGIRMFEKVSVPVLGLVENMSYFCCPNCNHRSEIFGHGGARAEAARLGVEFLGELPLTLAVRELSDAGKPVVLAAPDSHEAAAYRAIADRVWEKASAPLAAGAPRIVVD</sequence>
<keyword evidence="6" id="KW-0809">Transit peptide</keyword>
<dbReference type="Pfam" id="PF10609">
    <property type="entry name" value="ParA"/>
    <property type="match status" value="1"/>
</dbReference>
<evidence type="ECO:0000256" key="8">
    <source>
        <dbReference type="ARBA" id="ARBA00023014"/>
    </source>
</evidence>
<dbReference type="Pfam" id="PF01883">
    <property type="entry name" value="FeS_assembly_P"/>
    <property type="match status" value="1"/>
</dbReference>
<organism evidence="11 12">
    <name type="scientific">Muricoccus nepalensis</name>
    <dbReference type="NCBI Taxonomy" id="1854500"/>
    <lineage>
        <taxon>Bacteria</taxon>
        <taxon>Pseudomonadati</taxon>
        <taxon>Pseudomonadota</taxon>
        <taxon>Alphaproteobacteria</taxon>
        <taxon>Acetobacterales</taxon>
        <taxon>Roseomonadaceae</taxon>
        <taxon>Muricoccus</taxon>
    </lineage>
</organism>
<dbReference type="GO" id="GO:0046872">
    <property type="term" value="F:metal ion binding"/>
    <property type="evidence" value="ECO:0007669"/>
    <property type="project" value="UniProtKB-KW"/>
</dbReference>
<dbReference type="GO" id="GO:0140663">
    <property type="term" value="F:ATP-dependent FeS chaperone activity"/>
    <property type="evidence" value="ECO:0007669"/>
    <property type="project" value="InterPro"/>
</dbReference>
<dbReference type="Proteomes" id="UP000317078">
    <property type="component" value="Unassembled WGS sequence"/>
</dbReference>